<name>A0A1J6I5D4_NICAT</name>
<dbReference type="EMBL" id="MJEQ01037189">
    <property type="protein sequence ID" value="OIT00254.1"/>
    <property type="molecule type" value="Genomic_DNA"/>
</dbReference>
<sequence>MDLFKDTPNVPASCIRSSEEGEHLQNLVEDHQILTKTTSPTVEILEEQMQLNSTLDEQEQCEQQGSSAQKRKRGKTKMLSVHGRHDRKLIVVNEQNQPVGPSKDVVTELGSFLGTLARNANLCPLDIYDWRKMDTKDDLWAYTKEKYDIPDTAKRWVLDGIQAAWRRHKSGNGLAMPVEIVPFCWEFTLKRLEMLFIKAGCVGKLRTVGENGEAYVTDNGNYIIDLYFKKDMGDLKAASDAILRLAGVVEHGMFIDMATTVTVAGNLGCYLAEIFMWLIDMATTVIVARSPLRIVGFPNKFTFTNG</sequence>
<dbReference type="Pfam" id="PF06026">
    <property type="entry name" value="Rib_5-P_isom_A"/>
    <property type="match status" value="1"/>
</dbReference>
<protein>
    <submittedName>
        <fullName evidence="3">Ribose-5-phosphate isomerase 2</fullName>
    </submittedName>
</protein>
<dbReference type="SUPFAM" id="SSF75445">
    <property type="entry name" value="D-ribose-5-phosphate isomerase (RpiA), lid domain"/>
    <property type="match status" value="1"/>
</dbReference>
<dbReference type="Gene3D" id="3.30.70.260">
    <property type="match status" value="1"/>
</dbReference>
<comment type="catalytic activity">
    <reaction evidence="1">
        <text>aldehydo-D-ribose 5-phosphate = D-ribulose 5-phosphate</text>
        <dbReference type="Rhea" id="RHEA:14657"/>
        <dbReference type="ChEBI" id="CHEBI:58121"/>
        <dbReference type="ChEBI" id="CHEBI:58273"/>
        <dbReference type="EC" id="5.3.1.6"/>
    </reaction>
</comment>
<dbReference type="InterPro" id="IPR004788">
    <property type="entry name" value="Ribose5P_isomerase_type_A"/>
</dbReference>
<dbReference type="STRING" id="49451.A0A1J6I5D4"/>
<gene>
    <name evidence="3" type="primary">RPI2_2</name>
    <name evidence="3" type="ORF">A4A49_12558</name>
</gene>
<evidence type="ECO:0000256" key="1">
    <source>
        <dbReference type="ARBA" id="ARBA00001713"/>
    </source>
</evidence>
<comment type="pathway">
    <text evidence="2">Carbohydrate degradation.</text>
</comment>
<dbReference type="GO" id="GO:0009052">
    <property type="term" value="P:pentose-phosphate shunt, non-oxidative branch"/>
    <property type="evidence" value="ECO:0007669"/>
    <property type="project" value="InterPro"/>
</dbReference>
<dbReference type="InterPro" id="IPR050262">
    <property type="entry name" value="Ribose-5P_isomerase"/>
</dbReference>
<dbReference type="SMR" id="A0A1J6I5D4"/>
<reference evidence="3" key="1">
    <citation type="submission" date="2016-11" db="EMBL/GenBank/DDBJ databases">
        <title>The genome of Nicotiana attenuata.</title>
        <authorList>
            <person name="Xu S."/>
            <person name="Brockmoeller T."/>
            <person name="Gaquerel E."/>
            <person name="Navarro A."/>
            <person name="Kuhl H."/>
            <person name="Gase K."/>
            <person name="Ling Z."/>
            <person name="Zhou W."/>
            <person name="Kreitzer C."/>
            <person name="Stanke M."/>
            <person name="Tang H."/>
            <person name="Lyons E."/>
            <person name="Pandey P."/>
            <person name="Pandey S.P."/>
            <person name="Timmermann B."/>
            <person name="Baldwin I.T."/>
        </authorList>
    </citation>
    <scope>NUCLEOTIDE SEQUENCE [LARGE SCALE GENOMIC DNA]</scope>
    <source>
        <strain evidence="3">UT</strain>
    </source>
</reference>
<dbReference type="GO" id="GO:0004751">
    <property type="term" value="F:ribose-5-phosphate isomerase activity"/>
    <property type="evidence" value="ECO:0007669"/>
    <property type="project" value="UniProtKB-EC"/>
</dbReference>
<evidence type="ECO:0000313" key="3">
    <source>
        <dbReference type="EMBL" id="OIT00254.1"/>
    </source>
</evidence>
<accession>A0A1J6I5D4</accession>
<keyword evidence="4" id="KW-1185">Reference proteome</keyword>
<dbReference type="PANTHER" id="PTHR43748">
    <property type="entry name" value="RIBOSE-5-PHOSPHATE ISOMERASE 3, CHLOROPLASTIC-RELATED"/>
    <property type="match status" value="1"/>
</dbReference>
<dbReference type="Proteomes" id="UP000187609">
    <property type="component" value="Unassembled WGS sequence"/>
</dbReference>
<dbReference type="PANTHER" id="PTHR43748:SF10">
    <property type="entry name" value="RIBOSE-5-PHOSPHATE ISOMERASE"/>
    <property type="match status" value="1"/>
</dbReference>
<keyword evidence="3" id="KW-0413">Isomerase</keyword>
<organism evidence="3 4">
    <name type="scientific">Nicotiana attenuata</name>
    <name type="common">Coyote tobacco</name>
    <dbReference type="NCBI Taxonomy" id="49451"/>
    <lineage>
        <taxon>Eukaryota</taxon>
        <taxon>Viridiplantae</taxon>
        <taxon>Streptophyta</taxon>
        <taxon>Embryophyta</taxon>
        <taxon>Tracheophyta</taxon>
        <taxon>Spermatophyta</taxon>
        <taxon>Magnoliopsida</taxon>
        <taxon>eudicotyledons</taxon>
        <taxon>Gunneridae</taxon>
        <taxon>Pentapetalae</taxon>
        <taxon>asterids</taxon>
        <taxon>lamiids</taxon>
        <taxon>Solanales</taxon>
        <taxon>Solanaceae</taxon>
        <taxon>Nicotianoideae</taxon>
        <taxon>Nicotianeae</taxon>
        <taxon>Nicotiana</taxon>
    </lineage>
</organism>
<dbReference type="AlphaFoldDB" id="A0A1J6I5D4"/>
<dbReference type="Gramene" id="OIT00254">
    <property type="protein sequence ID" value="OIT00254"/>
    <property type="gene ID" value="A4A49_12558"/>
</dbReference>
<evidence type="ECO:0000313" key="4">
    <source>
        <dbReference type="Proteomes" id="UP000187609"/>
    </source>
</evidence>
<comment type="caution">
    <text evidence="3">The sequence shown here is derived from an EMBL/GenBank/DDBJ whole genome shotgun (WGS) entry which is preliminary data.</text>
</comment>
<evidence type="ECO:0000256" key="2">
    <source>
        <dbReference type="ARBA" id="ARBA00004921"/>
    </source>
</evidence>
<proteinExistence type="predicted"/>